<dbReference type="Proteomes" id="UP000439903">
    <property type="component" value="Unassembled WGS sequence"/>
</dbReference>
<feature type="compositionally biased region" description="Low complexity" evidence="1">
    <location>
        <begin position="42"/>
        <end position="60"/>
    </location>
</feature>
<proteinExistence type="predicted"/>
<evidence type="ECO:0000313" key="2">
    <source>
        <dbReference type="EMBL" id="KAF0383068.1"/>
    </source>
</evidence>
<reference evidence="2 3" key="1">
    <citation type="journal article" date="2019" name="Environ. Microbiol.">
        <title>At the nexus of three kingdoms: the genome of the mycorrhizal fungus Gigaspora margarita provides insights into plant, endobacterial and fungal interactions.</title>
        <authorList>
            <person name="Venice F."/>
            <person name="Ghignone S."/>
            <person name="Salvioli di Fossalunga A."/>
            <person name="Amselem J."/>
            <person name="Novero M."/>
            <person name="Xianan X."/>
            <person name="Sedzielewska Toro K."/>
            <person name="Morin E."/>
            <person name="Lipzen A."/>
            <person name="Grigoriev I.V."/>
            <person name="Henrissat B."/>
            <person name="Martin F.M."/>
            <person name="Bonfante P."/>
        </authorList>
    </citation>
    <scope>NUCLEOTIDE SEQUENCE [LARGE SCALE GENOMIC DNA]</scope>
    <source>
        <strain evidence="2 3">BEG34</strain>
    </source>
</reference>
<name>A0A8H4A0A4_GIGMA</name>
<comment type="caution">
    <text evidence="2">The sequence shown here is derived from an EMBL/GenBank/DDBJ whole genome shotgun (WGS) entry which is preliminary data.</text>
</comment>
<organism evidence="2 3">
    <name type="scientific">Gigaspora margarita</name>
    <dbReference type="NCBI Taxonomy" id="4874"/>
    <lineage>
        <taxon>Eukaryota</taxon>
        <taxon>Fungi</taxon>
        <taxon>Fungi incertae sedis</taxon>
        <taxon>Mucoromycota</taxon>
        <taxon>Glomeromycotina</taxon>
        <taxon>Glomeromycetes</taxon>
        <taxon>Diversisporales</taxon>
        <taxon>Gigasporaceae</taxon>
        <taxon>Gigaspora</taxon>
    </lineage>
</organism>
<gene>
    <name evidence="2" type="ORF">F8M41_011813</name>
</gene>
<dbReference type="OrthoDB" id="2470482at2759"/>
<accession>A0A8H4A0A4</accession>
<dbReference type="EMBL" id="WTPW01002409">
    <property type="protein sequence ID" value="KAF0383068.1"/>
    <property type="molecule type" value="Genomic_DNA"/>
</dbReference>
<dbReference type="AlphaFoldDB" id="A0A8H4A0A4"/>
<sequence length="108" mass="11701">MPQEVHDIAQKLIENSKADTEKVNSLWRKASKARNTSPPPIRSSSPVSSPASSPASSSSILGKRQRDLATIDDPTKKQCVVPETSWFCSDMNVPLQANGGVNTLKIIK</sequence>
<feature type="region of interest" description="Disordered" evidence="1">
    <location>
        <begin position="28"/>
        <end position="75"/>
    </location>
</feature>
<evidence type="ECO:0000256" key="1">
    <source>
        <dbReference type="SAM" id="MobiDB-lite"/>
    </source>
</evidence>
<keyword evidence="3" id="KW-1185">Reference proteome</keyword>
<feature type="compositionally biased region" description="Basic and acidic residues" evidence="1">
    <location>
        <begin position="64"/>
        <end position="75"/>
    </location>
</feature>
<evidence type="ECO:0000313" key="3">
    <source>
        <dbReference type="Proteomes" id="UP000439903"/>
    </source>
</evidence>
<protein>
    <submittedName>
        <fullName evidence="2">Uncharacterized protein</fullName>
    </submittedName>
</protein>